<dbReference type="AlphaFoldDB" id="A0AA38SFZ8"/>
<gene>
    <name evidence="2" type="ORF">OSB04_028635</name>
</gene>
<protein>
    <recommendedName>
        <fullName evidence="1">Reverse transcriptase zinc-binding domain-containing protein</fullName>
    </recommendedName>
</protein>
<reference evidence="2" key="1">
    <citation type="submission" date="2023-03" db="EMBL/GenBank/DDBJ databases">
        <title>Chromosome-scale reference genome and RAD-based genetic map of yellow starthistle (Centaurea solstitialis) reveal putative structural variation and QTLs associated with invader traits.</title>
        <authorList>
            <person name="Reatini B."/>
            <person name="Cang F.A."/>
            <person name="Jiang Q."/>
            <person name="Mckibben M.T.W."/>
            <person name="Barker M.S."/>
            <person name="Rieseberg L.H."/>
            <person name="Dlugosch K.M."/>
        </authorList>
    </citation>
    <scope>NUCLEOTIDE SEQUENCE</scope>
    <source>
        <strain evidence="2">CAN-66</strain>
        <tissue evidence="2">Leaf</tissue>
    </source>
</reference>
<evidence type="ECO:0000313" key="3">
    <source>
        <dbReference type="Proteomes" id="UP001172457"/>
    </source>
</evidence>
<accession>A0AA38SFZ8</accession>
<feature type="domain" description="Reverse transcriptase zinc-binding" evidence="1">
    <location>
        <begin position="90"/>
        <end position="167"/>
    </location>
</feature>
<sequence length="224" mass="25887">MPYGPLMPMAVAIIAMGKGRPWVLHKQQGPNMWEWNWRREIKGRESGELGMLMERLGDKIPTQGAVHVDTSYWWFDTNGEFSVKKLRSLIDDKLLREHTNGLETSWIKEVPKKVSIFVWKLRQQKLPQFSINSLGVDLHSTLCPRCDDTIETNGHALLSCEDVRELWKEMFKWWGCELGNINSAEELLSFQDSVWGSERTNGIGRLRSKQRFGSAAEWISNPQL</sequence>
<keyword evidence="3" id="KW-1185">Reference proteome</keyword>
<dbReference type="InterPro" id="IPR026960">
    <property type="entry name" value="RVT-Znf"/>
</dbReference>
<name>A0AA38SFZ8_9ASTR</name>
<dbReference type="Pfam" id="PF13966">
    <property type="entry name" value="zf-RVT"/>
    <property type="match status" value="1"/>
</dbReference>
<dbReference type="EMBL" id="JARYMX010000007">
    <property type="protein sequence ID" value="KAJ9542129.1"/>
    <property type="molecule type" value="Genomic_DNA"/>
</dbReference>
<evidence type="ECO:0000313" key="2">
    <source>
        <dbReference type="EMBL" id="KAJ9542129.1"/>
    </source>
</evidence>
<organism evidence="2 3">
    <name type="scientific">Centaurea solstitialis</name>
    <name type="common">yellow star-thistle</name>
    <dbReference type="NCBI Taxonomy" id="347529"/>
    <lineage>
        <taxon>Eukaryota</taxon>
        <taxon>Viridiplantae</taxon>
        <taxon>Streptophyta</taxon>
        <taxon>Embryophyta</taxon>
        <taxon>Tracheophyta</taxon>
        <taxon>Spermatophyta</taxon>
        <taxon>Magnoliopsida</taxon>
        <taxon>eudicotyledons</taxon>
        <taxon>Gunneridae</taxon>
        <taxon>Pentapetalae</taxon>
        <taxon>asterids</taxon>
        <taxon>campanulids</taxon>
        <taxon>Asterales</taxon>
        <taxon>Asteraceae</taxon>
        <taxon>Carduoideae</taxon>
        <taxon>Cardueae</taxon>
        <taxon>Centaureinae</taxon>
        <taxon>Centaurea</taxon>
    </lineage>
</organism>
<feature type="non-terminal residue" evidence="2">
    <location>
        <position position="224"/>
    </location>
</feature>
<dbReference type="Proteomes" id="UP001172457">
    <property type="component" value="Chromosome 7"/>
</dbReference>
<evidence type="ECO:0000259" key="1">
    <source>
        <dbReference type="Pfam" id="PF13966"/>
    </source>
</evidence>
<comment type="caution">
    <text evidence="2">The sequence shown here is derived from an EMBL/GenBank/DDBJ whole genome shotgun (WGS) entry which is preliminary data.</text>
</comment>
<proteinExistence type="predicted"/>